<evidence type="ECO:0000313" key="6">
    <source>
        <dbReference type="Proteomes" id="UP000218824"/>
    </source>
</evidence>
<organism evidence="5 6">
    <name type="scientific">Lysobacter enzymogenes</name>
    <dbReference type="NCBI Taxonomy" id="69"/>
    <lineage>
        <taxon>Bacteria</taxon>
        <taxon>Pseudomonadati</taxon>
        <taxon>Pseudomonadota</taxon>
        <taxon>Gammaproteobacteria</taxon>
        <taxon>Lysobacterales</taxon>
        <taxon>Lysobacteraceae</taxon>
        <taxon>Lysobacter</taxon>
    </lineage>
</organism>
<dbReference type="InterPro" id="IPR001647">
    <property type="entry name" value="HTH_TetR"/>
</dbReference>
<evidence type="ECO:0000256" key="1">
    <source>
        <dbReference type="ARBA" id="ARBA00023125"/>
    </source>
</evidence>
<feature type="region of interest" description="Disordered" evidence="3">
    <location>
        <begin position="1"/>
        <end position="62"/>
    </location>
</feature>
<name>A0AAU9AK50_LYSEN</name>
<dbReference type="Pfam" id="PF00440">
    <property type="entry name" value="TetR_N"/>
    <property type="match status" value="1"/>
</dbReference>
<dbReference type="GeneID" id="83064634"/>
<evidence type="ECO:0000256" key="2">
    <source>
        <dbReference type="PROSITE-ProRule" id="PRU00335"/>
    </source>
</evidence>
<sequence length="247" mass="27300">MPSESRPRARSAASPTAKSPAAKPASAKPAANKALTNKAAAAKPAARRAQAAPPADKFAQRRSELAQATLQTLADLGYARTSLREIAQNSEYSHGVLHYYFTDKLDLIGCSVREYKTRCATRYDDVVAQSRDVDELVAGFLQRLGETLRNDASVHSLWYDLRSQALFEQFLRADVVEIDLLLQDMVWRVVARYAELMRREPATTPEAAYALLDGLFQRALLRHVSGDAAAAQELQRQVQALMPMLLA</sequence>
<dbReference type="AlphaFoldDB" id="A0AAU9AK50"/>
<keyword evidence="1 2" id="KW-0238">DNA-binding</keyword>
<feature type="DNA-binding region" description="H-T-H motif" evidence="2">
    <location>
        <begin position="82"/>
        <end position="101"/>
    </location>
</feature>
<accession>A0AAU9AK50</accession>
<dbReference type="SUPFAM" id="SSF46689">
    <property type="entry name" value="Homeodomain-like"/>
    <property type="match status" value="1"/>
</dbReference>
<evidence type="ECO:0000256" key="3">
    <source>
        <dbReference type="SAM" id="MobiDB-lite"/>
    </source>
</evidence>
<protein>
    <submittedName>
        <fullName evidence="5">TetR family transcriptional regulator</fullName>
    </submittedName>
</protein>
<dbReference type="PROSITE" id="PS50977">
    <property type="entry name" value="HTH_TETR_2"/>
    <property type="match status" value="1"/>
</dbReference>
<dbReference type="Proteomes" id="UP000218824">
    <property type="component" value="Chromosome"/>
</dbReference>
<dbReference type="RefSeq" id="WP_096378777.1">
    <property type="nucleotide sequence ID" value="NZ_AP014940.1"/>
</dbReference>
<dbReference type="EMBL" id="AP014940">
    <property type="protein sequence ID" value="BAV98282.1"/>
    <property type="molecule type" value="Genomic_DNA"/>
</dbReference>
<dbReference type="GO" id="GO:0003677">
    <property type="term" value="F:DNA binding"/>
    <property type="evidence" value="ECO:0007669"/>
    <property type="project" value="UniProtKB-UniRule"/>
</dbReference>
<dbReference type="KEGG" id="lem:LEN_2795"/>
<feature type="domain" description="HTH tetR-type" evidence="4">
    <location>
        <begin position="59"/>
        <end position="119"/>
    </location>
</feature>
<proteinExistence type="predicted"/>
<reference evidence="5 6" key="1">
    <citation type="journal article" date="2017" name="DNA Res.">
        <title>Complete genome sequence and expression profile of the commercial lytic enzyme producer Lysobacter enzymogenes M497-1.</title>
        <authorList>
            <person name="Takami H."/>
            <person name="Toyoda A."/>
            <person name="Uchiyama I."/>
            <person name="Itoh T."/>
            <person name="Takaki Y."/>
            <person name="Arai W."/>
            <person name="Nishi S."/>
            <person name="Kawai M."/>
            <person name="Shinya K."/>
            <person name="Ikeda H."/>
        </authorList>
    </citation>
    <scope>NUCLEOTIDE SEQUENCE [LARGE SCALE GENOMIC DNA]</scope>
    <source>
        <strain evidence="5 6">M497-1</strain>
    </source>
</reference>
<gene>
    <name evidence="5" type="ORF">LEN_2795</name>
</gene>
<feature type="compositionally biased region" description="Low complexity" evidence="3">
    <location>
        <begin position="1"/>
        <end position="55"/>
    </location>
</feature>
<evidence type="ECO:0000259" key="4">
    <source>
        <dbReference type="PROSITE" id="PS50977"/>
    </source>
</evidence>
<evidence type="ECO:0000313" key="5">
    <source>
        <dbReference type="EMBL" id="BAV98282.1"/>
    </source>
</evidence>
<dbReference type="InterPro" id="IPR009057">
    <property type="entry name" value="Homeodomain-like_sf"/>
</dbReference>
<dbReference type="Gene3D" id="1.10.357.10">
    <property type="entry name" value="Tetracycline Repressor, domain 2"/>
    <property type="match status" value="1"/>
</dbReference>